<name>A0A212LQA3_9HYPH</name>
<organism evidence="2">
    <name type="scientific">uncultured Pleomorphomonas sp</name>
    <dbReference type="NCBI Taxonomy" id="442121"/>
    <lineage>
        <taxon>Bacteria</taxon>
        <taxon>Pseudomonadati</taxon>
        <taxon>Pseudomonadota</taxon>
        <taxon>Alphaproteobacteria</taxon>
        <taxon>Hyphomicrobiales</taxon>
        <taxon>Pleomorphomonadaceae</taxon>
        <taxon>Pleomorphomonas</taxon>
        <taxon>environmental samples</taxon>
    </lineage>
</organism>
<gene>
    <name evidence="2" type="ORF">KL86PLE_90629</name>
</gene>
<keyword evidence="1" id="KW-0812">Transmembrane</keyword>
<sequence>MQQDGTQEAIEQVAASKSNGRNKCMLILLGLSLVITVVMAIATGQSIPDRPFGISGFIGEQLGFALGLFLLSLLFFALVRRKRKDNVPTAGLGTGIVCMLIWSYFIYVGATSP</sequence>
<evidence type="ECO:0000313" key="2">
    <source>
        <dbReference type="EMBL" id="SCM79768.1"/>
    </source>
</evidence>
<reference evidence="2" key="1">
    <citation type="submission" date="2016-08" db="EMBL/GenBank/DDBJ databases">
        <authorList>
            <person name="Seilhamer J.J."/>
        </authorList>
    </citation>
    <scope>NUCLEOTIDE SEQUENCE</scope>
    <source>
        <strain evidence="2">86</strain>
    </source>
</reference>
<dbReference type="RefSeq" id="WP_288198737.1">
    <property type="nucleotide sequence ID" value="NZ_LT608334.1"/>
</dbReference>
<dbReference type="AlphaFoldDB" id="A0A212LQA3"/>
<accession>A0A212LQA3</accession>
<keyword evidence="1" id="KW-0472">Membrane</keyword>
<feature type="transmembrane region" description="Helical" evidence="1">
    <location>
        <begin position="24"/>
        <end position="42"/>
    </location>
</feature>
<keyword evidence="1" id="KW-1133">Transmembrane helix</keyword>
<protein>
    <submittedName>
        <fullName evidence="2">Uncharacterized protein</fullName>
    </submittedName>
</protein>
<feature type="transmembrane region" description="Helical" evidence="1">
    <location>
        <begin position="91"/>
        <end position="110"/>
    </location>
</feature>
<evidence type="ECO:0000256" key="1">
    <source>
        <dbReference type="SAM" id="Phobius"/>
    </source>
</evidence>
<dbReference type="EMBL" id="FMJD01000013">
    <property type="protein sequence ID" value="SCM79768.1"/>
    <property type="molecule type" value="Genomic_DNA"/>
</dbReference>
<proteinExistence type="predicted"/>
<feature type="transmembrane region" description="Helical" evidence="1">
    <location>
        <begin position="62"/>
        <end position="79"/>
    </location>
</feature>